<reference evidence="1 2" key="1">
    <citation type="submission" date="2018-07" db="EMBL/GenBank/DDBJ databases">
        <title>Genome-based reclassification of Weissella jogaejeotgali as Weissella thailandensis.</title>
        <authorList>
            <person name="Chun J."/>
            <person name="Kim B.-Y."/>
            <person name="Kwak M.-J."/>
        </authorList>
    </citation>
    <scope>NUCLEOTIDE SEQUENCE [LARGE SCALE GENOMIC DNA]</scope>
    <source>
        <strain evidence="1 2">KCTC 3751</strain>
    </source>
</reference>
<evidence type="ECO:0000313" key="2">
    <source>
        <dbReference type="Proteomes" id="UP000254492"/>
    </source>
</evidence>
<dbReference type="EMBL" id="QRAY01000006">
    <property type="protein sequence ID" value="RDS59763.1"/>
    <property type="molecule type" value="Genomic_DNA"/>
</dbReference>
<sequence length="209" mass="24467">MIRWTKRSKNGSLQETVEASNMQELFQKLKNEPLHNGDYLISINDLYAIADNEWSDITELNGKKDAKQKSELIYYKIHAMTDYELKTFIRKFGGQDSYQVFEDLDALEIEKKLLIHDVTHLNGRHKDIIEDIESVNSSEDLLDISDKLRIWGESLQKIANELAGDIRLTEDQQRERDVKNLQFYSKFVPSKDLDTPEKLAAWLNDDDWE</sequence>
<accession>A0ABX9I525</accession>
<dbReference type="Proteomes" id="UP000254492">
    <property type="component" value="Unassembled WGS sequence"/>
</dbReference>
<gene>
    <name evidence="1" type="ORF">DWV05_04180</name>
</gene>
<evidence type="ECO:0000313" key="1">
    <source>
        <dbReference type="EMBL" id="RDS59763.1"/>
    </source>
</evidence>
<name>A0ABX9I525_9LACO</name>
<organism evidence="1 2">
    <name type="scientific">Weissella thailandensis</name>
    <dbReference type="NCBI Taxonomy" id="89061"/>
    <lineage>
        <taxon>Bacteria</taxon>
        <taxon>Bacillati</taxon>
        <taxon>Bacillota</taxon>
        <taxon>Bacilli</taxon>
        <taxon>Lactobacillales</taxon>
        <taxon>Lactobacillaceae</taxon>
        <taxon>Weissella</taxon>
    </lineage>
</organism>
<proteinExistence type="predicted"/>
<dbReference type="RefSeq" id="WP_115470836.1">
    <property type="nucleotide sequence ID" value="NZ_BJEC01000006.1"/>
</dbReference>
<protein>
    <submittedName>
        <fullName evidence="1">Uncharacterized protein</fullName>
    </submittedName>
</protein>
<comment type="caution">
    <text evidence="1">The sequence shown here is derived from an EMBL/GenBank/DDBJ whole genome shotgun (WGS) entry which is preliminary data.</text>
</comment>
<keyword evidence="2" id="KW-1185">Reference proteome</keyword>